<feature type="transmembrane region" description="Helical" evidence="7">
    <location>
        <begin position="194"/>
        <end position="215"/>
    </location>
</feature>
<accession>A0A9D1R6H5</accession>
<dbReference type="InterPro" id="IPR005115">
    <property type="entry name" value="Gly_transporter"/>
</dbReference>
<feature type="transmembrane region" description="Helical" evidence="7">
    <location>
        <begin position="111"/>
        <end position="129"/>
    </location>
</feature>
<dbReference type="EMBL" id="DXGH01000041">
    <property type="protein sequence ID" value="HIW81398.1"/>
    <property type="molecule type" value="Genomic_DNA"/>
</dbReference>
<dbReference type="PANTHER" id="PTHR30506">
    <property type="entry name" value="INNER MEMBRANE PROTEIN"/>
    <property type="match status" value="1"/>
</dbReference>
<evidence type="ECO:0000256" key="4">
    <source>
        <dbReference type="ARBA" id="ARBA00022692"/>
    </source>
</evidence>
<evidence type="ECO:0000256" key="5">
    <source>
        <dbReference type="ARBA" id="ARBA00022989"/>
    </source>
</evidence>
<dbReference type="Proteomes" id="UP000824265">
    <property type="component" value="Unassembled WGS sequence"/>
</dbReference>
<comment type="similarity">
    <text evidence="2">Belongs to the UPF0126 family.</text>
</comment>
<evidence type="ECO:0000256" key="2">
    <source>
        <dbReference type="ARBA" id="ARBA00008193"/>
    </source>
</evidence>
<keyword evidence="4 7" id="KW-0812">Transmembrane</keyword>
<gene>
    <name evidence="9" type="ORF">H9742_07745</name>
</gene>
<reference evidence="9" key="2">
    <citation type="submission" date="2021-04" db="EMBL/GenBank/DDBJ databases">
        <authorList>
            <person name="Gilroy R."/>
        </authorList>
    </citation>
    <scope>NUCLEOTIDE SEQUENCE</scope>
    <source>
        <strain evidence="9">CHK195-6426</strain>
    </source>
</reference>
<keyword evidence="5 7" id="KW-1133">Transmembrane helix</keyword>
<feature type="transmembrane region" description="Helical" evidence="7">
    <location>
        <begin position="12"/>
        <end position="32"/>
    </location>
</feature>
<feature type="transmembrane region" description="Helical" evidence="7">
    <location>
        <begin position="72"/>
        <end position="90"/>
    </location>
</feature>
<feature type="domain" description="Glycine transporter" evidence="8">
    <location>
        <begin position="14"/>
        <end position="87"/>
    </location>
</feature>
<evidence type="ECO:0000313" key="9">
    <source>
        <dbReference type="EMBL" id="HIW81398.1"/>
    </source>
</evidence>
<dbReference type="PANTHER" id="PTHR30506:SF3">
    <property type="entry name" value="UPF0126 INNER MEMBRANE PROTEIN YADS-RELATED"/>
    <property type="match status" value="1"/>
</dbReference>
<comment type="caution">
    <text evidence="9">The sequence shown here is derived from an EMBL/GenBank/DDBJ whole genome shotgun (WGS) entry which is preliminary data.</text>
</comment>
<feature type="transmembrane region" description="Helical" evidence="7">
    <location>
        <begin position="135"/>
        <end position="158"/>
    </location>
</feature>
<keyword evidence="6 7" id="KW-0472">Membrane</keyword>
<evidence type="ECO:0000313" key="10">
    <source>
        <dbReference type="Proteomes" id="UP000824265"/>
    </source>
</evidence>
<evidence type="ECO:0000256" key="7">
    <source>
        <dbReference type="SAM" id="Phobius"/>
    </source>
</evidence>
<dbReference type="GO" id="GO:0005886">
    <property type="term" value="C:plasma membrane"/>
    <property type="evidence" value="ECO:0007669"/>
    <property type="project" value="UniProtKB-SubCell"/>
</dbReference>
<dbReference type="Pfam" id="PF03458">
    <property type="entry name" value="Gly_transporter"/>
    <property type="match status" value="2"/>
</dbReference>
<evidence type="ECO:0000259" key="8">
    <source>
        <dbReference type="Pfam" id="PF03458"/>
    </source>
</evidence>
<name>A0A9D1R6H5_9FIRM</name>
<dbReference type="AlphaFoldDB" id="A0A9D1R6H5"/>
<comment type="subcellular location">
    <subcellularLocation>
        <location evidence="1">Cell membrane</location>
        <topology evidence="1">Multi-pass membrane protein</topology>
    </subcellularLocation>
</comment>
<evidence type="ECO:0000256" key="1">
    <source>
        <dbReference type="ARBA" id="ARBA00004651"/>
    </source>
</evidence>
<feature type="transmembrane region" description="Helical" evidence="7">
    <location>
        <begin position="170"/>
        <end position="188"/>
    </location>
</feature>
<reference evidence="9" key="1">
    <citation type="journal article" date="2021" name="PeerJ">
        <title>Extensive microbial diversity within the chicken gut microbiome revealed by metagenomics and culture.</title>
        <authorList>
            <person name="Gilroy R."/>
            <person name="Ravi A."/>
            <person name="Getino M."/>
            <person name="Pursley I."/>
            <person name="Horton D.L."/>
            <person name="Alikhan N.F."/>
            <person name="Baker D."/>
            <person name="Gharbi K."/>
            <person name="Hall N."/>
            <person name="Watson M."/>
            <person name="Adriaenssens E.M."/>
            <person name="Foster-Nyarko E."/>
            <person name="Jarju S."/>
            <person name="Secka A."/>
            <person name="Antonio M."/>
            <person name="Oren A."/>
            <person name="Chaudhuri R.R."/>
            <person name="La Ragione R."/>
            <person name="Hildebrand F."/>
            <person name="Pallen M.J."/>
        </authorList>
    </citation>
    <scope>NUCLEOTIDE SEQUENCE</scope>
    <source>
        <strain evidence="9">CHK195-6426</strain>
    </source>
</reference>
<feature type="domain" description="Glycine transporter" evidence="8">
    <location>
        <begin position="111"/>
        <end position="186"/>
    </location>
</feature>
<sequence length="222" mass="24107">MNFLIENTDTIIFIMEIIGTIAFASSGALTAVRQRMDIFGVNVLGIITAVGGGCIRDLIIGRTPPVMFIRPIYALTALVTCNVIFILLYIKRNLLTTTTHLMTVYEKLMQLLDAIGLGIFTVTGISTGMDTPYSANLFLVVFLGVITGVGGGVLRDILAAQKPYILVKHVYACASLSGALVCALLWPLGSIPAMWLGAFSVIAIRILAMIFHWNLPRLKNME</sequence>
<evidence type="ECO:0000256" key="6">
    <source>
        <dbReference type="ARBA" id="ARBA00023136"/>
    </source>
</evidence>
<organism evidence="9 10">
    <name type="scientific">Candidatus Acetatifactor stercoripullorum</name>
    <dbReference type="NCBI Taxonomy" id="2838414"/>
    <lineage>
        <taxon>Bacteria</taxon>
        <taxon>Bacillati</taxon>
        <taxon>Bacillota</taxon>
        <taxon>Clostridia</taxon>
        <taxon>Lachnospirales</taxon>
        <taxon>Lachnospiraceae</taxon>
        <taxon>Acetatifactor</taxon>
    </lineage>
</organism>
<feature type="transmembrane region" description="Helical" evidence="7">
    <location>
        <begin position="39"/>
        <end position="60"/>
    </location>
</feature>
<proteinExistence type="inferred from homology"/>
<evidence type="ECO:0000256" key="3">
    <source>
        <dbReference type="ARBA" id="ARBA00022475"/>
    </source>
</evidence>
<protein>
    <submittedName>
        <fullName evidence="9">Trimeric intracellular cation channel family protein</fullName>
    </submittedName>
</protein>
<keyword evidence="3" id="KW-1003">Cell membrane</keyword>